<proteinExistence type="predicted"/>
<dbReference type="EMBL" id="MU394388">
    <property type="protein sequence ID" value="KAI6081724.1"/>
    <property type="molecule type" value="Genomic_DNA"/>
</dbReference>
<organism evidence="1 2">
    <name type="scientific">Hypoxylon rubiginosum</name>
    <dbReference type="NCBI Taxonomy" id="110542"/>
    <lineage>
        <taxon>Eukaryota</taxon>
        <taxon>Fungi</taxon>
        <taxon>Dikarya</taxon>
        <taxon>Ascomycota</taxon>
        <taxon>Pezizomycotina</taxon>
        <taxon>Sordariomycetes</taxon>
        <taxon>Xylariomycetidae</taxon>
        <taxon>Xylariales</taxon>
        <taxon>Hypoxylaceae</taxon>
        <taxon>Hypoxylon</taxon>
    </lineage>
</organism>
<evidence type="ECO:0000313" key="2">
    <source>
        <dbReference type="Proteomes" id="UP001497680"/>
    </source>
</evidence>
<accession>A0ACC0CMS6</accession>
<evidence type="ECO:0000313" key="1">
    <source>
        <dbReference type="EMBL" id="KAI6081724.1"/>
    </source>
</evidence>
<comment type="caution">
    <text evidence="1">The sequence shown here is derived from an EMBL/GenBank/DDBJ whole genome shotgun (WGS) entry which is preliminary data.</text>
</comment>
<reference evidence="1 2" key="1">
    <citation type="journal article" date="2022" name="New Phytol.">
        <title>Ecological generalism drives hyperdiversity of secondary metabolite gene clusters in xylarialean endophytes.</title>
        <authorList>
            <person name="Franco M.E.E."/>
            <person name="Wisecaver J.H."/>
            <person name="Arnold A.E."/>
            <person name="Ju Y.M."/>
            <person name="Slot J.C."/>
            <person name="Ahrendt S."/>
            <person name="Moore L.P."/>
            <person name="Eastman K.E."/>
            <person name="Scott K."/>
            <person name="Konkel Z."/>
            <person name="Mondo S.J."/>
            <person name="Kuo A."/>
            <person name="Hayes R.D."/>
            <person name="Haridas S."/>
            <person name="Andreopoulos B."/>
            <person name="Riley R."/>
            <person name="LaButti K."/>
            <person name="Pangilinan J."/>
            <person name="Lipzen A."/>
            <person name="Amirebrahimi M."/>
            <person name="Yan J."/>
            <person name="Adam C."/>
            <person name="Keymanesh K."/>
            <person name="Ng V."/>
            <person name="Louie K."/>
            <person name="Northen T."/>
            <person name="Drula E."/>
            <person name="Henrissat B."/>
            <person name="Hsieh H.M."/>
            <person name="Youens-Clark K."/>
            <person name="Lutzoni F."/>
            <person name="Miadlikowska J."/>
            <person name="Eastwood D.C."/>
            <person name="Hamelin R.C."/>
            <person name="Grigoriev I.V."/>
            <person name="U'Ren J.M."/>
        </authorList>
    </citation>
    <scope>NUCLEOTIDE SEQUENCE [LARGE SCALE GENOMIC DNA]</scope>
    <source>
        <strain evidence="1 2">ER1909</strain>
    </source>
</reference>
<protein>
    <submittedName>
        <fullName evidence="1">Uncharacterized protein</fullName>
    </submittedName>
</protein>
<keyword evidence="2" id="KW-1185">Reference proteome</keyword>
<gene>
    <name evidence="1" type="ORF">F4821DRAFT_272978</name>
</gene>
<dbReference type="Proteomes" id="UP001497680">
    <property type="component" value="Unassembled WGS sequence"/>
</dbReference>
<sequence>MDDRQLSIKPAHARTCRWFLKIPAYVDWTQKNTLHNNHNFLWIRGKPGAGKSTLMKFLLRCLRNRIRRARNREVLLSFFFNARGHDLEKTTVGLYRSLLLQLLEARPDLQYVLDNIRVGHHWTIESLKSIFGEALQALDDTSVVCLVIDALDECNDTQIRDMVLFFSDLAMNVNQLHICFASRHYPHITVETGLSVVLEKQPGHDDDIASYLSSALRIGHNNLAEQIRSNLQEKSSGVFMWVVLVVDILNEEYDAGRTHILLERIKQLPEGLHDLFANILTRDRKNMHSVLLCIQWVLFAQQPLTPKQLYFAILSGSEPGNLAGFQPFNLSTNPFEISCSRMMVSAGSGPTCQQISRVKAMMCSNNAA</sequence>
<name>A0ACC0CMS6_9PEZI</name>